<name>A0ACC2RKV8_9FUNG</name>
<comment type="caution">
    <text evidence="1">The sequence shown here is derived from an EMBL/GenBank/DDBJ whole genome shotgun (WGS) entry which is preliminary data.</text>
</comment>
<evidence type="ECO:0000313" key="1">
    <source>
        <dbReference type="EMBL" id="KAJ9050704.1"/>
    </source>
</evidence>
<accession>A0ACC2RKV8</accession>
<dbReference type="Proteomes" id="UP001165960">
    <property type="component" value="Unassembled WGS sequence"/>
</dbReference>
<sequence length="248" mass="27947">MDPHLVQTRSSRRTGRPVESALVACDFCQRRKIRCTSAEGKCTECQIRNLECTFNKTSKRKSHLLGRQREKKEWNKHIMIWDSATSQPDSDSKSPSCKALSSIDDIMFLLQPRLSEMCFNEPGLVCKAIVSSPSPHNQTIKEKLASIVLTFSTDNFRFLINTLIAKYMFTCALKTNCTCQSPEFNEGIAYYSAAISALPSIDIDTTLLYPIISLLEDVYTLSKAFTNSNPISNPTLNFEVAVIRRISQ</sequence>
<proteinExistence type="predicted"/>
<keyword evidence="2" id="KW-1185">Reference proteome</keyword>
<protein>
    <submittedName>
        <fullName evidence="1">Uncharacterized protein</fullName>
    </submittedName>
</protein>
<evidence type="ECO:0000313" key="2">
    <source>
        <dbReference type="Proteomes" id="UP001165960"/>
    </source>
</evidence>
<dbReference type="EMBL" id="QTSX02007142">
    <property type="protein sequence ID" value="KAJ9050704.1"/>
    <property type="molecule type" value="Genomic_DNA"/>
</dbReference>
<reference evidence="1" key="1">
    <citation type="submission" date="2022-04" db="EMBL/GenBank/DDBJ databases">
        <title>Genome of the entomopathogenic fungus Entomophthora muscae.</title>
        <authorList>
            <person name="Elya C."/>
            <person name="Lovett B.R."/>
            <person name="Lee E."/>
            <person name="Macias A.M."/>
            <person name="Hajek A.E."/>
            <person name="De Bivort B.L."/>
            <person name="Kasson M.T."/>
            <person name="De Fine Licht H.H."/>
            <person name="Stajich J.E."/>
        </authorList>
    </citation>
    <scope>NUCLEOTIDE SEQUENCE</scope>
    <source>
        <strain evidence="1">Berkeley</strain>
    </source>
</reference>
<gene>
    <name evidence="1" type="ORF">DSO57_1012035</name>
</gene>
<organism evidence="1 2">
    <name type="scientific">Entomophthora muscae</name>
    <dbReference type="NCBI Taxonomy" id="34485"/>
    <lineage>
        <taxon>Eukaryota</taxon>
        <taxon>Fungi</taxon>
        <taxon>Fungi incertae sedis</taxon>
        <taxon>Zoopagomycota</taxon>
        <taxon>Entomophthoromycotina</taxon>
        <taxon>Entomophthoromycetes</taxon>
        <taxon>Entomophthorales</taxon>
        <taxon>Entomophthoraceae</taxon>
        <taxon>Entomophthora</taxon>
    </lineage>
</organism>